<accession>A0AAW1PDH9</accession>
<reference evidence="7 8" key="1">
    <citation type="journal article" date="2024" name="Nat. Commun.">
        <title>Phylogenomics reveals the evolutionary origins of lichenization in chlorophyte algae.</title>
        <authorList>
            <person name="Puginier C."/>
            <person name="Libourel C."/>
            <person name="Otte J."/>
            <person name="Skaloud P."/>
            <person name="Haon M."/>
            <person name="Grisel S."/>
            <person name="Petersen M."/>
            <person name="Berrin J.G."/>
            <person name="Delaux P.M."/>
            <person name="Dal Grande F."/>
            <person name="Keller J."/>
        </authorList>
    </citation>
    <scope>NUCLEOTIDE SEQUENCE [LARGE SCALE GENOMIC DNA]</scope>
    <source>
        <strain evidence="7 8">SAG 2036</strain>
    </source>
</reference>
<dbReference type="InterPro" id="IPR029058">
    <property type="entry name" value="AB_hydrolase_fold"/>
</dbReference>
<feature type="region of interest" description="Disordered" evidence="6">
    <location>
        <begin position="425"/>
        <end position="445"/>
    </location>
</feature>
<comment type="similarity">
    <text evidence="2">Belongs to the TMCO4 family.</text>
</comment>
<dbReference type="EMBL" id="JALJOQ010000035">
    <property type="protein sequence ID" value="KAK9806647.1"/>
    <property type="molecule type" value="Genomic_DNA"/>
</dbReference>
<sequence>MSAAQDLGNEEKYAAGALFSLALHHALASGQRGTGDACEDNLWGKPVDFEDTDQDPDFPDCSTQEEQEIDSAVLNLYWGWDLAGPRGLLERVFAALQIPSRSWDGLKQLPELGGLGWEHRQGYMRMVATYLHILDSSLSTEHLLGAYREPQNVKVTASNENTVVPDTLPASLSRGKPAAGRAQITRMGVAALWELLDGCLLRLPEASAEPVTKARRASKDATQQSKALGAQASVRWYDARARVALRCLAAWLHIPWGKVETLERLCAHQLLLACEDAATAAGARSTGGWERSLRAAKIGAATVGAGAIFAVTGGLAAPAIAAGLGAAISLVGGSAAAAGGISTFLATGVGTAALASGIGAAGAGVAGSRYAHLIGEVKEFGFWELSAPEEGTRPDSLAGTAPSTPAASSLVRSASAGLIQEAASTGPFASTQAQPQRAESSSRSWKQRKKDAALLAAPVSSANCADDMCLSLSIAVSGWISERSDFGTHWQSAGIKGDAFSLVWESADLIALHGALAKFMTQQAVSEATKYALVHFFYTGLVAATATPMMLLSFSSLIDHPWAVCLDRAQKAGQRLAHLLMRGAHGDRPVTLVAHSFGARLVFHALLELCRCRALGIVEHAVLLGMPVSARSQRWAMARRAVAGRLINGYTQRDWVLAAVYRASSGFACHAAGLVPVPCPGVENVNLTALVEGHLGYMPRMNEILDILQVYT</sequence>
<dbReference type="PANTHER" id="PTHR17920">
    <property type="entry name" value="TRANSMEMBRANE AND COILED-COIL DOMAIN-CONTAINING PROTEIN 4 TMCO4"/>
    <property type="match status" value="1"/>
</dbReference>
<keyword evidence="4" id="KW-1133">Transmembrane helix</keyword>
<dbReference type="Proteomes" id="UP001465755">
    <property type="component" value="Unassembled WGS sequence"/>
</dbReference>
<evidence type="ECO:0000256" key="4">
    <source>
        <dbReference type="ARBA" id="ARBA00022989"/>
    </source>
</evidence>
<dbReference type="SUPFAM" id="SSF53474">
    <property type="entry name" value="alpha/beta-Hydrolases"/>
    <property type="match status" value="1"/>
</dbReference>
<comment type="caution">
    <text evidence="7">The sequence shown here is derived from an EMBL/GenBank/DDBJ whole genome shotgun (WGS) entry which is preliminary data.</text>
</comment>
<evidence type="ECO:0000313" key="8">
    <source>
        <dbReference type="Proteomes" id="UP001465755"/>
    </source>
</evidence>
<evidence type="ECO:0000256" key="1">
    <source>
        <dbReference type="ARBA" id="ARBA00004141"/>
    </source>
</evidence>
<gene>
    <name evidence="7" type="ORF">WJX73_003905</name>
</gene>
<keyword evidence="8" id="KW-1185">Reference proteome</keyword>
<evidence type="ECO:0000256" key="2">
    <source>
        <dbReference type="ARBA" id="ARBA00009824"/>
    </source>
</evidence>
<dbReference type="PANTHER" id="PTHR17920:SF3">
    <property type="entry name" value="TRANSMEMBRANE AND COILED-COIL DOMAIN-CONTAINING PROTEIN 4"/>
    <property type="match status" value="1"/>
</dbReference>
<dbReference type="GO" id="GO:0016020">
    <property type="term" value="C:membrane"/>
    <property type="evidence" value="ECO:0007669"/>
    <property type="project" value="UniProtKB-SubCell"/>
</dbReference>
<organism evidence="7 8">
    <name type="scientific">Symbiochloris irregularis</name>
    <dbReference type="NCBI Taxonomy" id="706552"/>
    <lineage>
        <taxon>Eukaryota</taxon>
        <taxon>Viridiplantae</taxon>
        <taxon>Chlorophyta</taxon>
        <taxon>core chlorophytes</taxon>
        <taxon>Trebouxiophyceae</taxon>
        <taxon>Trebouxiales</taxon>
        <taxon>Trebouxiaceae</taxon>
        <taxon>Symbiochloris</taxon>
    </lineage>
</organism>
<evidence type="ECO:0000256" key="6">
    <source>
        <dbReference type="SAM" id="MobiDB-lite"/>
    </source>
</evidence>
<comment type="subcellular location">
    <subcellularLocation>
        <location evidence="1">Membrane</location>
        <topology evidence="1">Multi-pass membrane protein</topology>
    </subcellularLocation>
</comment>
<evidence type="ECO:0000313" key="7">
    <source>
        <dbReference type="EMBL" id="KAK9806647.1"/>
    </source>
</evidence>
<dbReference type="InterPro" id="IPR007941">
    <property type="entry name" value="DUF726"/>
</dbReference>
<proteinExistence type="inferred from homology"/>
<evidence type="ECO:0000256" key="5">
    <source>
        <dbReference type="ARBA" id="ARBA00023136"/>
    </source>
</evidence>
<protein>
    <recommendedName>
        <fullName evidence="9">Transmembrane and coiled-coil domain-containing protein 4</fullName>
    </recommendedName>
</protein>
<evidence type="ECO:0008006" key="9">
    <source>
        <dbReference type="Google" id="ProtNLM"/>
    </source>
</evidence>
<feature type="compositionally biased region" description="Polar residues" evidence="6">
    <location>
        <begin position="427"/>
        <end position="444"/>
    </location>
</feature>
<evidence type="ECO:0000256" key="3">
    <source>
        <dbReference type="ARBA" id="ARBA00022692"/>
    </source>
</evidence>
<keyword evidence="5" id="KW-0472">Membrane</keyword>
<dbReference type="Pfam" id="PF05277">
    <property type="entry name" value="DUF726"/>
    <property type="match status" value="2"/>
</dbReference>
<keyword evidence="3" id="KW-0812">Transmembrane</keyword>
<dbReference type="AlphaFoldDB" id="A0AAW1PDH9"/>
<name>A0AAW1PDH9_9CHLO</name>